<dbReference type="GO" id="GO:0008654">
    <property type="term" value="P:phospholipid biosynthetic process"/>
    <property type="evidence" value="ECO:0007669"/>
    <property type="project" value="UniProtKB-KW"/>
</dbReference>
<keyword evidence="8" id="KW-1208">Phospholipid metabolism</keyword>
<comment type="subcellular location">
    <subcellularLocation>
        <location evidence="2">Cytoplasm</location>
    </subcellularLocation>
</comment>
<evidence type="ECO:0000256" key="6">
    <source>
        <dbReference type="ARBA" id="ARBA00023098"/>
    </source>
</evidence>
<keyword evidence="3" id="KW-0963">Cytoplasm</keyword>
<accession>X1Q5J5</accession>
<keyword evidence="5" id="KW-0808">Transferase</keyword>
<evidence type="ECO:0000256" key="5">
    <source>
        <dbReference type="ARBA" id="ARBA00022679"/>
    </source>
</evidence>
<sequence>PNSSIVIGTNLVRDGIASAFVSAGNTGAVVVASLLSLGKIKGIERPALGSFLDITTATPTLLIDAGANADCRPSHLVQFAHLGTTYVKHLLDISSPRVRLLSTGEEETKGNRLIQESYSLLKKTNLNFIGSIEGQDISKPTADVIVTDGFTGNIVLKTIEGLGDTFVNLLRQVGHVFSTAYHLQGRDLLRDLGLGSWVKRVDYREYGGASLLGINGNIIVAHGRSQAKAMNNAIGLAKQTAERDICRMIREEGYE</sequence>
<dbReference type="EMBL" id="BARV01027545">
    <property type="protein sequence ID" value="GAI38524.1"/>
    <property type="molecule type" value="Genomic_DNA"/>
</dbReference>
<dbReference type="GO" id="GO:0043811">
    <property type="term" value="F:phosphate:acyl-[acyl carrier protein] acyltransferase activity"/>
    <property type="evidence" value="ECO:0007669"/>
    <property type="project" value="UniProtKB-EC"/>
</dbReference>
<comment type="subunit">
    <text evidence="10">Homodimer. Probably interacts with PlsY.</text>
</comment>
<name>X1Q5J5_9ZZZZ</name>
<dbReference type="AlphaFoldDB" id="X1Q5J5"/>
<dbReference type="InterPro" id="IPR003664">
    <property type="entry name" value="FA_synthesis"/>
</dbReference>
<organism evidence="11">
    <name type="scientific">marine sediment metagenome</name>
    <dbReference type="NCBI Taxonomy" id="412755"/>
    <lineage>
        <taxon>unclassified sequences</taxon>
        <taxon>metagenomes</taxon>
        <taxon>ecological metagenomes</taxon>
    </lineage>
</organism>
<dbReference type="SUPFAM" id="SSF53659">
    <property type="entry name" value="Isocitrate/Isopropylmalate dehydrogenase-like"/>
    <property type="match status" value="1"/>
</dbReference>
<dbReference type="GO" id="GO:0006633">
    <property type="term" value="P:fatty acid biosynthetic process"/>
    <property type="evidence" value="ECO:0007669"/>
    <property type="project" value="InterPro"/>
</dbReference>
<dbReference type="Gene3D" id="3.40.718.10">
    <property type="entry name" value="Isopropylmalate Dehydrogenase"/>
    <property type="match status" value="1"/>
</dbReference>
<keyword evidence="4" id="KW-0444">Lipid biosynthesis</keyword>
<dbReference type="PANTHER" id="PTHR30100:SF1">
    <property type="entry name" value="PHOSPHATE ACYLTRANSFERASE"/>
    <property type="match status" value="1"/>
</dbReference>
<evidence type="ECO:0000313" key="11">
    <source>
        <dbReference type="EMBL" id="GAI38524.1"/>
    </source>
</evidence>
<protein>
    <recommendedName>
        <fullName evidence="9">phosphate acyltransferase</fullName>
        <ecNumber evidence="9">2.3.1.274</ecNumber>
    </recommendedName>
</protein>
<proteinExistence type="inferred from homology"/>
<keyword evidence="7" id="KW-0594">Phospholipid biosynthesis</keyword>
<comment type="caution">
    <text evidence="11">The sequence shown here is derived from an EMBL/GenBank/DDBJ whole genome shotgun (WGS) entry which is preliminary data.</text>
</comment>
<dbReference type="HAMAP" id="MF_00019">
    <property type="entry name" value="PlsX"/>
    <property type="match status" value="1"/>
</dbReference>
<dbReference type="GO" id="GO:0005737">
    <property type="term" value="C:cytoplasm"/>
    <property type="evidence" value="ECO:0007669"/>
    <property type="project" value="UniProtKB-SubCell"/>
</dbReference>
<reference evidence="11" key="1">
    <citation type="journal article" date="2014" name="Front. Microbiol.">
        <title>High frequency of phylogenetically diverse reductive dehalogenase-homologous genes in deep subseafloor sedimentary metagenomes.</title>
        <authorList>
            <person name="Kawai M."/>
            <person name="Futagami T."/>
            <person name="Toyoda A."/>
            <person name="Takaki Y."/>
            <person name="Nishi S."/>
            <person name="Hori S."/>
            <person name="Arai W."/>
            <person name="Tsubouchi T."/>
            <person name="Morono Y."/>
            <person name="Uchiyama I."/>
            <person name="Ito T."/>
            <person name="Fujiyama A."/>
            <person name="Inagaki F."/>
            <person name="Takami H."/>
        </authorList>
    </citation>
    <scope>NUCLEOTIDE SEQUENCE</scope>
    <source>
        <strain evidence="11">Expedition CK06-06</strain>
    </source>
</reference>
<gene>
    <name evidence="11" type="ORF">S06H3_44312</name>
</gene>
<dbReference type="NCBIfam" id="TIGR00182">
    <property type="entry name" value="plsX"/>
    <property type="match status" value="1"/>
</dbReference>
<evidence type="ECO:0000256" key="3">
    <source>
        <dbReference type="ARBA" id="ARBA00022490"/>
    </source>
</evidence>
<evidence type="ECO:0000256" key="10">
    <source>
        <dbReference type="ARBA" id="ARBA00046608"/>
    </source>
</evidence>
<evidence type="ECO:0000256" key="7">
    <source>
        <dbReference type="ARBA" id="ARBA00023209"/>
    </source>
</evidence>
<dbReference type="EC" id="2.3.1.274" evidence="9"/>
<comment type="catalytic activity">
    <reaction evidence="1">
        <text>a fatty acyl-[ACP] + phosphate = an acyl phosphate + holo-[ACP]</text>
        <dbReference type="Rhea" id="RHEA:42292"/>
        <dbReference type="Rhea" id="RHEA-COMP:9685"/>
        <dbReference type="Rhea" id="RHEA-COMP:14125"/>
        <dbReference type="ChEBI" id="CHEBI:43474"/>
        <dbReference type="ChEBI" id="CHEBI:59918"/>
        <dbReference type="ChEBI" id="CHEBI:64479"/>
        <dbReference type="ChEBI" id="CHEBI:138651"/>
        <dbReference type="EC" id="2.3.1.274"/>
    </reaction>
</comment>
<evidence type="ECO:0000256" key="9">
    <source>
        <dbReference type="ARBA" id="ARBA00024069"/>
    </source>
</evidence>
<keyword evidence="6" id="KW-0443">Lipid metabolism</keyword>
<dbReference type="PANTHER" id="PTHR30100">
    <property type="entry name" value="FATTY ACID/PHOSPHOLIPID SYNTHESIS PROTEIN PLSX"/>
    <property type="match status" value="1"/>
</dbReference>
<evidence type="ECO:0000256" key="1">
    <source>
        <dbReference type="ARBA" id="ARBA00001232"/>
    </source>
</evidence>
<feature type="non-terminal residue" evidence="11">
    <location>
        <position position="1"/>
    </location>
</feature>
<evidence type="ECO:0000256" key="8">
    <source>
        <dbReference type="ARBA" id="ARBA00023264"/>
    </source>
</evidence>
<evidence type="ECO:0000256" key="4">
    <source>
        <dbReference type="ARBA" id="ARBA00022516"/>
    </source>
</evidence>
<dbReference type="Pfam" id="PF02504">
    <property type="entry name" value="FA_synthesis"/>
    <property type="match status" value="1"/>
</dbReference>
<evidence type="ECO:0000256" key="2">
    <source>
        <dbReference type="ARBA" id="ARBA00004496"/>
    </source>
</evidence>
<dbReference type="InterPro" id="IPR012281">
    <property type="entry name" value="Phospholipid_synth_PlsX-like"/>
</dbReference>